<dbReference type="PRINTS" id="PR00862">
    <property type="entry name" value="PROLIGOPTASE"/>
</dbReference>
<dbReference type="EMBL" id="SLWR01000001">
    <property type="protein sequence ID" value="TCO51227.1"/>
    <property type="molecule type" value="Genomic_DNA"/>
</dbReference>
<dbReference type="GO" id="GO:0006508">
    <property type="term" value="P:proteolysis"/>
    <property type="evidence" value="ECO:0007669"/>
    <property type="project" value="UniProtKB-KW"/>
</dbReference>
<dbReference type="Gene3D" id="3.40.50.1820">
    <property type="entry name" value="alpha/beta hydrolase"/>
    <property type="match status" value="1"/>
</dbReference>
<evidence type="ECO:0000259" key="5">
    <source>
        <dbReference type="Pfam" id="PF00326"/>
    </source>
</evidence>
<dbReference type="GO" id="GO:0004252">
    <property type="term" value="F:serine-type endopeptidase activity"/>
    <property type="evidence" value="ECO:0007669"/>
    <property type="project" value="InterPro"/>
</dbReference>
<keyword evidence="8" id="KW-1185">Reference proteome</keyword>
<dbReference type="PANTHER" id="PTHR11757">
    <property type="entry name" value="PROTEASE FAMILY S9A OLIGOPEPTIDASE"/>
    <property type="match status" value="1"/>
</dbReference>
<evidence type="ECO:0000313" key="8">
    <source>
        <dbReference type="Proteomes" id="UP000295573"/>
    </source>
</evidence>
<gene>
    <name evidence="7" type="ORF">EV646_101210</name>
</gene>
<dbReference type="AlphaFoldDB" id="A0A4R2J0H0"/>
<dbReference type="InterPro" id="IPR002471">
    <property type="entry name" value="Pept_S9_AS"/>
</dbReference>
<dbReference type="InterPro" id="IPR051543">
    <property type="entry name" value="Serine_Peptidase_S9A"/>
</dbReference>
<evidence type="ECO:0000256" key="1">
    <source>
        <dbReference type="ARBA" id="ARBA00005228"/>
    </source>
</evidence>
<dbReference type="PROSITE" id="PS00708">
    <property type="entry name" value="PRO_ENDOPEP_SER"/>
    <property type="match status" value="1"/>
</dbReference>
<evidence type="ECO:0000313" key="7">
    <source>
        <dbReference type="EMBL" id="TCO51227.1"/>
    </source>
</evidence>
<dbReference type="OrthoDB" id="9801421at2"/>
<comment type="caution">
    <text evidence="7">The sequence shown here is derived from an EMBL/GenBank/DDBJ whole genome shotgun (WGS) entry which is preliminary data.</text>
</comment>
<dbReference type="Gene3D" id="2.130.10.120">
    <property type="entry name" value="Prolyl oligopeptidase, N-terminal domain"/>
    <property type="match status" value="1"/>
</dbReference>
<dbReference type="InterPro" id="IPR029058">
    <property type="entry name" value="AB_hydrolase_fold"/>
</dbReference>
<keyword evidence="4" id="KW-0720">Serine protease</keyword>
<sequence>MSELKSSVKPPVAARKPVERRHHGDVFVDDYEWLRDKADDEVLGYLRAENEYTEARTAHLESLREAIFREISDRTLQTDLSVPARRGGFWYYTRTIEGKQYSIHCRVKVDGDEPPVTDGDIPGEELLLDGNEVAGDSEFFSLGTVDVSPDGRLLAYSVDLKGDERFTLRIKDLSTGELLPDELPEVHYGSAWSADGSTIFYTKVDDAWRPYQVWRHALGASTDDVLVKEEPDERFWVGVDLTRNEQAIQIALGSKLTSEVWLLDASNPAGEPVVVAPRREGVEYDVEHAGDQLLITHNADAANFSLATAPLDSPGDWTTLIEGDDTSRLLGVDAFADHVILYRRRDALTELAIMRRTPEGFGAPEVLEFDEPIYTVSPGRNDEWHDTRYRFGYTSLVTPGSTYDVDVATGERRLLKQQPVLGGVDLGAYTQYREWATAPDGTAVPVSLVARKDVAKDGNAPVVLYGYGSYESSMDPWFSIPRLSLLDRGVVFAIAHVRGGGELGRHWYDEGKMLAKRNTFTDFIAAAEHLVASGWTKPERIVAQGGSAGGLLMGAVANLAPRAFGGIVAEVPFVDALTTILDPSLPLTVIEWEEWGNPLEDAAVYEYMKSYSPYENVTGQEYPRILAITSLNDTRVFFVEPAKWVAKLRATAMGEVDVLLKTEMEAGHGGRSGRYDAWRELAFTLAWELDTLDLA</sequence>
<evidence type="ECO:0000256" key="3">
    <source>
        <dbReference type="ARBA" id="ARBA00022801"/>
    </source>
</evidence>
<accession>A0A4R2J0H0</accession>
<evidence type="ECO:0000259" key="6">
    <source>
        <dbReference type="Pfam" id="PF02897"/>
    </source>
</evidence>
<proteinExistence type="inferred from homology"/>
<dbReference type="SUPFAM" id="SSF53474">
    <property type="entry name" value="alpha/beta-Hydrolases"/>
    <property type="match status" value="1"/>
</dbReference>
<evidence type="ECO:0000256" key="2">
    <source>
        <dbReference type="ARBA" id="ARBA00022670"/>
    </source>
</evidence>
<name>A0A4R2J0H0_9ACTN</name>
<feature type="domain" description="Peptidase S9 prolyl oligopeptidase catalytic" evidence="5">
    <location>
        <begin position="477"/>
        <end position="692"/>
    </location>
</feature>
<dbReference type="InterPro" id="IPR001375">
    <property type="entry name" value="Peptidase_S9_cat"/>
</dbReference>
<dbReference type="Pfam" id="PF02897">
    <property type="entry name" value="Peptidase_S9_N"/>
    <property type="match status" value="1"/>
</dbReference>
<dbReference type="SUPFAM" id="SSF50993">
    <property type="entry name" value="Peptidase/esterase 'gauge' domain"/>
    <property type="match status" value="1"/>
</dbReference>
<dbReference type="Proteomes" id="UP000295573">
    <property type="component" value="Unassembled WGS sequence"/>
</dbReference>
<reference evidence="7 8" key="1">
    <citation type="journal article" date="2015" name="Stand. Genomic Sci.">
        <title>Genomic Encyclopedia of Bacterial and Archaeal Type Strains, Phase III: the genomes of soil and plant-associated and newly described type strains.</title>
        <authorList>
            <person name="Whitman W.B."/>
            <person name="Woyke T."/>
            <person name="Klenk H.P."/>
            <person name="Zhou Y."/>
            <person name="Lilburn T.G."/>
            <person name="Beck B.J."/>
            <person name="De Vos P."/>
            <person name="Vandamme P."/>
            <person name="Eisen J.A."/>
            <person name="Garrity G."/>
            <person name="Hugenholtz P."/>
            <person name="Kyrpides N.C."/>
        </authorList>
    </citation>
    <scope>NUCLEOTIDE SEQUENCE [LARGE SCALE GENOMIC DNA]</scope>
    <source>
        <strain evidence="7 8">VKM Ac-2541</strain>
    </source>
</reference>
<feature type="domain" description="Peptidase S9A N-terminal" evidence="6">
    <location>
        <begin position="11"/>
        <end position="418"/>
    </location>
</feature>
<protein>
    <submittedName>
        <fullName evidence="7">Oligopeptidase B</fullName>
    </submittedName>
</protein>
<dbReference type="InterPro" id="IPR023302">
    <property type="entry name" value="Pept_S9A_N"/>
</dbReference>
<dbReference type="InterPro" id="IPR002470">
    <property type="entry name" value="Peptidase_S9A"/>
</dbReference>
<comment type="similarity">
    <text evidence="1">Belongs to the peptidase S9A family.</text>
</comment>
<dbReference type="PANTHER" id="PTHR11757:SF19">
    <property type="entry name" value="PROLYL ENDOPEPTIDASE-LIKE"/>
    <property type="match status" value="1"/>
</dbReference>
<keyword evidence="2" id="KW-0645">Protease</keyword>
<keyword evidence="3" id="KW-0378">Hydrolase</keyword>
<dbReference type="RefSeq" id="WP_132142941.1">
    <property type="nucleotide sequence ID" value="NZ_SLWR01000001.1"/>
</dbReference>
<organism evidence="7 8">
    <name type="scientific">Kribbella antiqua</name>
    <dbReference type="NCBI Taxonomy" id="2512217"/>
    <lineage>
        <taxon>Bacteria</taxon>
        <taxon>Bacillati</taxon>
        <taxon>Actinomycetota</taxon>
        <taxon>Actinomycetes</taxon>
        <taxon>Propionibacteriales</taxon>
        <taxon>Kribbellaceae</taxon>
        <taxon>Kribbella</taxon>
    </lineage>
</organism>
<evidence type="ECO:0000256" key="4">
    <source>
        <dbReference type="ARBA" id="ARBA00022825"/>
    </source>
</evidence>
<dbReference type="Pfam" id="PF00326">
    <property type="entry name" value="Peptidase_S9"/>
    <property type="match status" value="1"/>
</dbReference>